<sequence>MTDLLSNLLLPPSPETQAALRWMVVDIYTGLVSLSPPTLLLYFALYALVKQRIRVFGILAWLAAAGYVWSSLSVVLTCSVVRSVQLFAVAVGVMKSLDFFARRHNPPQYTESCPPPDATIALLYLTELRYESFTPNYIHKAPAPTAVPKPENTSTSHRLRNHIRNHKPWLPKPNFSEPANLLLHTLAFSVLQTRFPQSNSTVLALQVLLAIYILWETLQLVLRYKSSPPLFGPVYTASSLGTFWSETWHSAFASPCRSLAYDPLRRCLTSRYAIPTPIARAVGMITAFALMGAFHVYAMTPLLPEQALWRIFAFFVMNGIGTVIEDAIWKRHTHWGKTILAWVFELAIASWTVEGLEIPKGLGEVRVSDVCNIGKG</sequence>
<evidence type="ECO:0000256" key="8">
    <source>
        <dbReference type="SAM" id="Phobius"/>
    </source>
</evidence>
<name>A0A2B7XL09_POLH7</name>
<evidence type="ECO:0000256" key="7">
    <source>
        <dbReference type="ARBA" id="ARBA00023136"/>
    </source>
</evidence>
<evidence type="ECO:0000256" key="1">
    <source>
        <dbReference type="ARBA" id="ARBA00004141"/>
    </source>
</evidence>
<keyword evidence="4" id="KW-0808">Transferase</keyword>
<comment type="pathway">
    <text evidence="2">Secondary metabolite biosynthesis.</text>
</comment>
<dbReference type="GO" id="GO:0016020">
    <property type="term" value="C:membrane"/>
    <property type="evidence" value="ECO:0007669"/>
    <property type="project" value="UniProtKB-SubCell"/>
</dbReference>
<dbReference type="EMBL" id="PDNA01000152">
    <property type="protein sequence ID" value="PGH09635.1"/>
    <property type="molecule type" value="Genomic_DNA"/>
</dbReference>
<organism evidence="10 11">
    <name type="scientific">Polytolypa hystricis (strain UAMH7299)</name>
    <dbReference type="NCBI Taxonomy" id="1447883"/>
    <lineage>
        <taxon>Eukaryota</taxon>
        <taxon>Fungi</taxon>
        <taxon>Dikarya</taxon>
        <taxon>Ascomycota</taxon>
        <taxon>Pezizomycotina</taxon>
        <taxon>Eurotiomycetes</taxon>
        <taxon>Eurotiomycetidae</taxon>
        <taxon>Onygenales</taxon>
        <taxon>Onygenales incertae sedis</taxon>
        <taxon>Polytolypa</taxon>
    </lineage>
</organism>
<comment type="caution">
    <text evidence="10">The sequence shown here is derived from an EMBL/GenBank/DDBJ whole genome shotgun (WGS) entry which is preliminary data.</text>
</comment>
<comment type="subcellular location">
    <subcellularLocation>
        <location evidence="1">Membrane</location>
        <topology evidence="1">Multi-pass membrane protein</topology>
    </subcellularLocation>
</comment>
<comment type="similarity">
    <text evidence="3">Belongs to the wax synthase family.</text>
</comment>
<evidence type="ECO:0000256" key="6">
    <source>
        <dbReference type="ARBA" id="ARBA00022989"/>
    </source>
</evidence>
<dbReference type="Pfam" id="PF13813">
    <property type="entry name" value="MBOAT_2"/>
    <property type="match status" value="1"/>
</dbReference>
<evidence type="ECO:0000256" key="2">
    <source>
        <dbReference type="ARBA" id="ARBA00005179"/>
    </source>
</evidence>
<gene>
    <name evidence="10" type="ORF">AJ80_07664</name>
</gene>
<dbReference type="PANTHER" id="PTHR31595">
    <property type="entry name" value="LONG-CHAIN-ALCOHOL O-FATTY-ACYLTRANSFERASE 3-RELATED"/>
    <property type="match status" value="1"/>
</dbReference>
<feature type="transmembrane region" description="Helical" evidence="8">
    <location>
        <begin position="20"/>
        <end position="48"/>
    </location>
</feature>
<dbReference type="InterPro" id="IPR032805">
    <property type="entry name" value="Wax_synthase_dom"/>
</dbReference>
<feature type="transmembrane region" description="Helical" evidence="8">
    <location>
        <begin position="203"/>
        <end position="222"/>
    </location>
</feature>
<evidence type="ECO:0000313" key="10">
    <source>
        <dbReference type="EMBL" id="PGH09635.1"/>
    </source>
</evidence>
<feature type="domain" description="Wax synthase" evidence="9">
    <location>
        <begin position="228"/>
        <end position="316"/>
    </location>
</feature>
<feature type="transmembrane region" description="Helical" evidence="8">
    <location>
        <begin position="278"/>
        <end position="297"/>
    </location>
</feature>
<keyword evidence="11" id="KW-1185">Reference proteome</keyword>
<keyword evidence="7 8" id="KW-0472">Membrane</keyword>
<dbReference type="PANTHER" id="PTHR31595:SF57">
    <property type="entry name" value="OS04G0481900 PROTEIN"/>
    <property type="match status" value="1"/>
</dbReference>
<proteinExistence type="inferred from homology"/>
<dbReference type="Proteomes" id="UP000224634">
    <property type="component" value="Unassembled WGS sequence"/>
</dbReference>
<evidence type="ECO:0000256" key="3">
    <source>
        <dbReference type="ARBA" id="ARBA00007282"/>
    </source>
</evidence>
<evidence type="ECO:0000313" key="11">
    <source>
        <dbReference type="Proteomes" id="UP000224634"/>
    </source>
</evidence>
<keyword evidence="6 8" id="KW-1133">Transmembrane helix</keyword>
<feature type="transmembrane region" description="Helical" evidence="8">
    <location>
        <begin position="55"/>
        <end position="76"/>
    </location>
</feature>
<evidence type="ECO:0000256" key="4">
    <source>
        <dbReference type="ARBA" id="ARBA00022679"/>
    </source>
</evidence>
<accession>A0A2B7XL09</accession>
<dbReference type="OrthoDB" id="1077582at2759"/>
<dbReference type="InterPro" id="IPR044851">
    <property type="entry name" value="Wax_synthase"/>
</dbReference>
<feature type="transmembrane region" description="Helical" evidence="8">
    <location>
        <begin position="309"/>
        <end position="329"/>
    </location>
</feature>
<dbReference type="GO" id="GO:0008374">
    <property type="term" value="F:O-acyltransferase activity"/>
    <property type="evidence" value="ECO:0007669"/>
    <property type="project" value="InterPro"/>
</dbReference>
<reference evidence="10 11" key="1">
    <citation type="submission" date="2017-10" db="EMBL/GenBank/DDBJ databases">
        <title>Comparative genomics in systemic dimorphic fungi from Ajellomycetaceae.</title>
        <authorList>
            <person name="Munoz J.F."/>
            <person name="Mcewen J.G."/>
            <person name="Clay O.K."/>
            <person name="Cuomo C.A."/>
        </authorList>
    </citation>
    <scope>NUCLEOTIDE SEQUENCE [LARGE SCALE GENOMIC DNA]</scope>
    <source>
        <strain evidence="10 11">UAMH7299</strain>
    </source>
</reference>
<evidence type="ECO:0000256" key="5">
    <source>
        <dbReference type="ARBA" id="ARBA00022692"/>
    </source>
</evidence>
<dbReference type="GO" id="GO:0006629">
    <property type="term" value="P:lipid metabolic process"/>
    <property type="evidence" value="ECO:0007669"/>
    <property type="project" value="InterPro"/>
</dbReference>
<protein>
    <recommendedName>
        <fullName evidence="9">Wax synthase domain-containing protein</fullName>
    </recommendedName>
</protein>
<evidence type="ECO:0000259" key="9">
    <source>
        <dbReference type="Pfam" id="PF13813"/>
    </source>
</evidence>
<dbReference type="AlphaFoldDB" id="A0A2B7XL09"/>
<dbReference type="STRING" id="1447883.A0A2B7XL09"/>
<keyword evidence="5 8" id="KW-0812">Transmembrane</keyword>